<feature type="chain" id="PRO_5009619100" evidence="1">
    <location>
        <begin position="19"/>
        <end position="143"/>
    </location>
</feature>
<dbReference type="CDD" id="cd08544">
    <property type="entry name" value="Reeler"/>
    <property type="match status" value="1"/>
</dbReference>
<keyword evidence="1" id="KW-0732">Signal</keyword>
<dbReference type="Pfam" id="PF02014">
    <property type="entry name" value="Reeler"/>
    <property type="match status" value="1"/>
</dbReference>
<sequence length="143" mass="16042">MILKVGVGILLCLGYISAWPKGSRRLKNQPCIAMWPRHRNFLPQNTTSPFTIKVSTPKIRQGEVLTVFIEDPSGKNMLKGFTLEAKDLKPSNFTVGSFLKAPDVKVVECKWNSSAVTQNSSKPRKRVELKWKAPSDLLGNIQF</sequence>
<dbReference type="EMBL" id="CVRI01000043">
    <property type="protein sequence ID" value="CRK95823.1"/>
    <property type="molecule type" value="Genomic_DNA"/>
</dbReference>
<dbReference type="Gene3D" id="2.60.40.4060">
    <property type="entry name" value="Reeler domain"/>
    <property type="match status" value="1"/>
</dbReference>
<dbReference type="InterPro" id="IPR002861">
    <property type="entry name" value="Reeler_dom"/>
</dbReference>
<reference evidence="3 4" key="1">
    <citation type="submission" date="2015-04" db="EMBL/GenBank/DDBJ databases">
        <authorList>
            <person name="Syromyatnikov M.Y."/>
            <person name="Popov V.N."/>
        </authorList>
    </citation>
    <scope>NUCLEOTIDE SEQUENCE [LARGE SCALE GENOMIC DNA]</scope>
</reference>
<evidence type="ECO:0000313" key="3">
    <source>
        <dbReference type="EMBL" id="CRK95823.1"/>
    </source>
</evidence>
<dbReference type="GO" id="GO:0016020">
    <property type="term" value="C:membrane"/>
    <property type="evidence" value="ECO:0007669"/>
    <property type="project" value="TreeGrafter"/>
</dbReference>
<dbReference type="STRING" id="568069.A0A1J1I675"/>
<protein>
    <submittedName>
        <fullName evidence="3">CLUMA_CG009275, isoform A</fullName>
    </submittedName>
</protein>
<dbReference type="PANTHER" id="PTHR45828:SF33">
    <property type="entry name" value="DOMON DOMAIN-CONTAINING PROTEIN"/>
    <property type="match status" value="1"/>
</dbReference>
<feature type="domain" description="Reelin" evidence="2">
    <location>
        <begin position="5"/>
        <end position="143"/>
    </location>
</feature>
<dbReference type="Proteomes" id="UP000183832">
    <property type="component" value="Unassembled WGS sequence"/>
</dbReference>
<dbReference type="PANTHER" id="PTHR45828">
    <property type="entry name" value="CYTOCHROME B561/FERRIC REDUCTASE TRANSMEMBRANE"/>
    <property type="match status" value="1"/>
</dbReference>
<evidence type="ECO:0000256" key="1">
    <source>
        <dbReference type="SAM" id="SignalP"/>
    </source>
</evidence>
<evidence type="ECO:0000313" key="4">
    <source>
        <dbReference type="Proteomes" id="UP000183832"/>
    </source>
</evidence>
<organism evidence="3 4">
    <name type="scientific">Clunio marinus</name>
    <dbReference type="NCBI Taxonomy" id="568069"/>
    <lineage>
        <taxon>Eukaryota</taxon>
        <taxon>Metazoa</taxon>
        <taxon>Ecdysozoa</taxon>
        <taxon>Arthropoda</taxon>
        <taxon>Hexapoda</taxon>
        <taxon>Insecta</taxon>
        <taxon>Pterygota</taxon>
        <taxon>Neoptera</taxon>
        <taxon>Endopterygota</taxon>
        <taxon>Diptera</taxon>
        <taxon>Nematocera</taxon>
        <taxon>Chironomoidea</taxon>
        <taxon>Chironomidae</taxon>
        <taxon>Clunio</taxon>
    </lineage>
</organism>
<evidence type="ECO:0000259" key="2">
    <source>
        <dbReference type="PROSITE" id="PS51019"/>
    </source>
</evidence>
<accession>A0A1J1I675</accession>
<dbReference type="AlphaFoldDB" id="A0A1J1I675"/>
<dbReference type="PROSITE" id="PS51019">
    <property type="entry name" value="REELIN"/>
    <property type="match status" value="1"/>
</dbReference>
<keyword evidence="4" id="KW-1185">Reference proteome</keyword>
<gene>
    <name evidence="3" type="ORF">CLUMA_CG009275</name>
</gene>
<name>A0A1J1I675_9DIPT</name>
<feature type="signal peptide" evidence="1">
    <location>
        <begin position="1"/>
        <end position="18"/>
    </location>
</feature>
<dbReference type="OrthoDB" id="6418377at2759"/>
<dbReference type="InterPro" id="IPR042307">
    <property type="entry name" value="Reeler_sf"/>
</dbReference>
<dbReference type="InterPro" id="IPR051237">
    <property type="entry name" value="Ferric-chelate_Red/DefProt"/>
</dbReference>
<proteinExistence type="predicted"/>